<dbReference type="CDD" id="cd14014">
    <property type="entry name" value="STKc_PknB_like"/>
    <property type="match status" value="1"/>
</dbReference>
<dbReference type="AlphaFoldDB" id="A0A7G1P9H0"/>
<evidence type="ECO:0000256" key="1">
    <source>
        <dbReference type="ARBA" id="ARBA00010062"/>
    </source>
</evidence>
<dbReference type="InterPro" id="IPR011009">
    <property type="entry name" value="Kinase-like_dom_sf"/>
</dbReference>
<dbReference type="GO" id="GO:0005524">
    <property type="term" value="F:ATP binding"/>
    <property type="evidence" value="ECO:0007669"/>
    <property type="project" value="UniProtKB-UniRule"/>
</dbReference>
<dbReference type="SUPFAM" id="SSF53822">
    <property type="entry name" value="Periplasmic binding protein-like I"/>
    <property type="match status" value="1"/>
</dbReference>
<dbReference type="SUPFAM" id="SSF56112">
    <property type="entry name" value="Protein kinase-like (PK-like)"/>
    <property type="match status" value="1"/>
</dbReference>
<dbReference type="Proteomes" id="UP000516444">
    <property type="component" value="Chromosome"/>
</dbReference>
<dbReference type="Gene3D" id="3.40.50.2300">
    <property type="match status" value="2"/>
</dbReference>
<dbReference type="GO" id="GO:0004674">
    <property type="term" value="F:protein serine/threonine kinase activity"/>
    <property type="evidence" value="ECO:0007669"/>
    <property type="project" value="TreeGrafter"/>
</dbReference>
<keyword evidence="3" id="KW-0732">Signal</keyword>
<feature type="domain" description="Protein kinase" evidence="9">
    <location>
        <begin position="16"/>
        <end position="283"/>
    </location>
</feature>
<dbReference type="Pfam" id="PF13458">
    <property type="entry name" value="Peripla_BP_6"/>
    <property type="match status" value="1"/>
</dbReference>
<evidence type="ECO:0000256" key="6">
    <source>
        <dbReference type="ARBA" id="ARBA00022840"/>
    </source>
</evidence>
<dbReference type="EMBL" id="AP023440">
    <property type="protein sequence ID" value="BCL30367.1"/>
    <property type="molecule type" value="Genomic_DNA"/>
</dbReference>
<dbReference type="PROSITE" id="PS00107">
    <property type="entry name" value="PROTEIN_KINASE_ATP"/>
    <property type="match status" value="1"/>
</dbReference>
<dbReference type="InterPro" id="IPR028081">
    <property type="entry name" value="Leu-bd"/>
</dbReference>
<evidence type="ECO:0000256" key="5">
    <source>
        <dbReference type="ARBA" id="ARBA00022777"/>
    </source>
</evidence>
<feature type="compositionally biased region" description="Low complexity" evidence="8">
    <location>
        <begin position="333"/>
        <end position="359"/>
    </location>
</feature>
<name>A0A7G1P9H0_9ACTN</name>
<evidence type="ECO:0000256" key="4">
    <source>
        <dbReference type="ARBA" id="ARBA00022741"/>
    </source>
</evidence>
<evidence type="ECO:0000259" key="9">
    <source>
        <dbReference type="PROSITE" id="PS50011"/>
    </source>
</evidence>
<keyword evidence="5" id="KW-0418">Kinase</keyword>
<dbReference type="CDD" id="cd06342">
    <property type="entry name" value="PBP1_ABC_LIVBP-like"/>
    <property type="match status" value="1"/>
</dbReference>
<dbReference type="InterPro" id="IPR028082">
    <property type="entry name" value="Peripla_BP_I"/>
</dbReference>
<dbReference type="PROSITE" id="PS00108">
    <property type="entry name" value="PROTEIN_KINASE_ST"/>
    <property type="match status" value="1"/>
</dbReference>
<gene>
    <name evidence="10" type="ORF">GCM10017557_52260</name>
</gene>
<keyword evidence="2" id="KW-0808">Transferase</keyword>
<keyword evidence="11" id="KW-1185">Reference proteome</keyword>
<dbReference type="KEGG" id="sgm:GCM10017557_52260"/>
<evidence type="ECO:0000256" key="8">
    <source>
        <dbReference type="SAM" id="MobiDB-lite"/>
    </source>
</evidence>
<dbReference type="PROSITE" id="PS50011">
    <property type="entry name" value="PROTEIN_KINASE_DOM"/>
    <property type="match status" value="1"/>
</dbReference>
<evidence type="ECO:0000256" key="3">
    <source>
        <dbReference type="ARBA" id="ARBA00022729"/>
    </source>
</evidence>
<dbReference type="Gene3D" id="1.10.510.10">
    <property type="entry name" value="Transferase(Phosphotransferase) domain 1"/>
    <property type="match status" value="1"/>
</dbReference>
<dbReference type="PANTHER" id="PTHR43289:SF34">
    <property type="entry name" value="SERINE_THREONINE-PROTEIN KINASE YBDM-RELATED"/>
    <property type="match status" value="1"/>
</dbReference>
<organism evidence="10 11">
    <name type="scientific">Streptomyces aurantiacus</name>
    <dbReference type="NCBI Taxonomy" id="47760"/>
    <lineage>
        <taxon>Bacteria</taxon>
        <taxon>Bacillati</taxon>
        <taxon>Actinomycetota</taxon>
        <taxon>Actinomycetes</taxon>
        <taxon>Kitasatosporales</taxon>
        <taxon>Streptomycetaceae</taxon>
        <taxon>Streptomyces</taxon>
        <taxon>Streptomyces aurantiacus group</taxon>
    </lineage>
</organism>
<feature type="region of interest" description="Disordered" evidence="8">
    <location>
        <begin position="314"/>
        <end position="362"/>
    </location>
</feature>
<dbReference type="RefSeq" id="WP_190852320.1">
    <property type="nucleotide sequence ID" value="NZ_AP023440.1"/>
</dbReference>
<dbReference type="Gene3D" id="3.30.200.20">
    <property type="entry name" value="Phosphorylase Kinase, domain 1"/>
    <property type="match status" value="1"/>
</dbReference>
<dbReference type="Pfam" id="PF00069">
    <property type="entry name" value="Pkinase"/>
    <property type="match status" value="1"/>
</dbReference>
<evidence type="ECO:0000256" key="7">
    <source>
        <dbReference type="PROSITE-ProRule" id="PRU10141"/>
    </source>
</evidence>
<dbReference type="InterPro" id="IPR017441">
    <property type="entry name" value="Protein_kinase_ATP_BS"/>
</dbReference>
<dbReference type="InterPro" id="IPR000719">
    <property type="entry name" value="Prot_kinase_dom"/>
</dbReference>
<accession>A0A7G1P9H0</accession>
<proteinExistence type="inferred from homology"/>
<feature type="binding site" evidence="7">
    <location>
        <position position="44"/>
    </location>
    <ligand>
        <name>ATP</name>
        <dbReference type="ChEBI" id="CHEBI:30616"/>
    </ligand>
</feature>
<protein>
    <recommendedName>
        <fullName evidence="9">Protein kinase domain-containing protein</fullName>
    </recommendedName>
</protein>
<dbReference type="InterPro" id="IPR008271">
    <property type="entry name" value="Ser/Thr_kinase_AS"/>
</dbReference>
<keyword evidence="4 7" id="KW-0547">Nucleotide-binding</keyword>
<evidence type="ECO:0000256" key="2">
    <source>
        <dbReference type="ARBA" id="ARBA00022679"/>
    </source>
</evidence>
<comment type="similarity">
    <text evidence="1">Belongs to the leucine-binding protein family.</text>
</comment>
<dbReference type="PANTHER" id="PTHR43289">
    <property type="entry name" value="MITOGEN-ACTIVATED PROTEIN KINASE KINASE KINASE 20-RELATED"/>
    <property type="match status" value="1"/>
</dbReference>
<sequence length="761" mass="79813">MSDPLLPTDPARIGGHRLLARLGAGGMGVVYLGRTEAGALAAVKVIQSEYADEPDFRARFRREVETARRVTSPWAVPVTGADPDADQPWLATAFVPGPSLEETVARHGPLPTGSVRVLARLLAAALREVHAAGLVHRDVKPANVLLAVDGPRLIDFGIARGTDETAITSTDLVVGTPGFLSPEQAGARGAAVGPASDIFSLGCLLAYAATGRPPFGTGTTDALLYRTVHDEPDLAGIGAETGTESSTDADSGGVELLTLLRVCLAKDPADRPTAEQFGTVLLVEDAVPEGGQIDWLPDDVVRVIADRSAEMLALPDIEPTVAETPETPGPPGTTGTTGPSAPGTPGTAEGTEGTEGTEPVASPGRRRLLLASGAAVLLAAGGTAAWATLRDEDKDDGASASGNRRWVIGVQADLSGSRRTAGEAQVRGARLAVEQFNSRRNKPFELTLKTMDDGGVAARAPAAARKLIQDTDVLAVLGPTTDESAQAVLGTYDEALMPVLSVSAGGLLLSTQQYRSFVHCRPSDAALSLPISVYLKKQRNALRPGLLQDRTAQMYAQESAGINATMLRSVGLPAYPRVIPSGTDDLGPVVADMLRAGIDSFVYAGYAAGAAQVARELSAAGFDKPRLASQAVIDPQFLKQAGDAAEGWLMTSSFIDPSAVPAAKAFTAAFRKRYDAAPGYFAAEAYDTVNLIVQEVLKATKRNRPPARAKLVGLLRKSRYKGITKEFAFRPADGQFSGWGIFLHHVEDGRFRFLGEAPSEV</sequence>
<keyword evidence="6 7" id="KW-0067">ATP-binding</keyword>
<reference evidence="10 11" key="1">
    <citation type="journal article" date="2014" name="Int. J. Syst. Evol. Microbiol.">
        <title>Complete genome sequence of Corynebacterium casei LMG S-19264T (=DSM 44701T), isolated from a smear-ripened cheese.</title>
        <authorList>
            <consortium name="US DOE Joint Genome Institute (JGI-PGF)"/>
            <person name="Walter F."/>
            <person name="Albersmeier A."/>
            <person name="Kalinowski J."/>
            <person name="Ruckert C."/>
        </authorList>
    </citation>
    <scope>NUCLEOTIDE SEQUENCE [LARGE SCALE GENOMIC DNA]</scope>
    <source>
        <strain evidence="10 11">JCM 4677</strain>
    </source>
</reference>
<evidence type="ECO:0000313" key="11">
    <source>
        <dbReference type="Proteomes" id="UP000516444"/>
    </source>
</evidence>
<evidence type="ECO:0000313" key="10">
    <source>
        <dbReference type="EMBL" id="BCL30367.1"/>
    </source>
</evidence>
<dbReference type="SMART" id="SM00220">
    <property type="entry name" value="S_TKc"/>
    <property type="match status" value="1"/>
</dbReference>